<dbReference type="AlphaFoldDB" id="A0A511XMT4"/>
<organism evidence="1 2">
    <name type="scientific">Acetobacter oeni</name>
    <dbReference type="NCBI Taxonomy" id="304077"/>
    <lineage>
        <taxon>Bacteria</taxon>
        <taxon>Pseudomonadati</taxon>
        <taxon>Pseudomonadota</taxon>
        <taxon>Alphaproteobacteria</taxon>
        <taxon>Acetobacterales</taxon>
        <taxon>Acetobacteraceae</taxon>
        <taxon>Acetobacter</taxon>
    </lineage>
</organism>
<reference evidence="1 2" key="1">
    <citation type="submission" date="2019-07" db="EMBL/GenBank/DDBJ databases">
        <title>Whole genome shotgun sequence of Acetobacter oeni NBRC 105207.</title>
        <authorList>
            <person name="Hosoyama A."/>
            <person name="Uohara A."/>
            <person name="Ohji S."/>
            <person name="Ichikawa N."/>
        </authorList>
    </citation>
    <scope>NUCLEOTIDE SEQUENCE [LARGE SCALE GENOMIC DNA]</scope>
    <source>
        <strain evidence="1 2">NBRC 105207</strain>
    </source>
</reference>
<dbReference type="Proteomes" id="UP000321746">
    <property type="component" value="Unassembled WGS sequence"/>
</dbReference>
<proteinExistence type="predicted"/>
<accession>A0A511XMT4</accession>
<evidence type="ECO:0000313" key="1">
    <source>
        <dbReference type="EMBL" id="GEN64250.1"/>
    </source>
</evidence>
<evidence type="ECO:0000313" key="2">
    <source>
        <dbReference type="Proteomes" id="UP000321746"/>
    </source>
</evidence>
<protein>
    <submittedName>
        <fullName evidence="1">Uncharacterized protein</fullName>
    </submittedName>
</protein>
<dbReference type="EMBL" id="BJYG01000037">
    <property type="protein sequence ID" value="GEN64250.1"/>
    <property type="molecule type" value="Genomic_DNA"/>
</dbReference>
<comment type="caution">
    <text evidence="1">The sequence shown here is derived from an EMBL/GenBank/DDBJ whole genome shotgun (WGS) entry which is preliminary data.</text>
</comment>
<sequence length="61" mass="6596">MRRVSGGWTGRRIVPGLSVDAVSVRTTDSRSFSLAMWKDLDPGITDFAIGVTGNRINEGES</sequence>
<name>A0A511XMT4_9PROT</name>
<gene>
    <name evidence="1" type="ORF">AOE01nite_24740</name>
</gene>
<keyword evidence="2" id="KW-1185">Reference proteome</keyword>